<sequence>MVAAMRTCGAFRFAVLLTLLHSGHSYTKHYEDISRFYSLREEIRTVYTTLGETECKVDAVTDAYSQRAEFNRTFDLQAKKSPIDLVGKFINERYALRSVDLDAMEVRRKSDGHFYSFERLFHAFDDYKCGIFFVSKKTNRGGNDYELRVKGVHNPGKICMEKFKWYRQRSFKTTHAHCGKMR</sequence>
<reference evidence="2" key="1">
    <citation type="journal article" date="2016" name="Ticks Tick Borne Dis.">
        <title>De novo assembly and annotation of the salivary gland transcriptome of Rhipicephalus appendiculatus male and female ticks during blood feeding.</title>
        <authorList>
            <person name="de Castro M.H."/>
            <person name="de Klerk D."/>
            <person name="Pienaar R."/>
            <person name="Latif A.A."/>
            <person name="Rees D.J."/>
            <person name="Mans B.J."/>
        </authorList>
    </citation>
    <scope>NUCLEOTIDE SEQUENCE</scope>
    <source>
        <tissue evidence="2">Salivary glands</tissue>
    </source>
</reference>
<evidence type="ECO:0000256" key="1">
    <source>
        <dbReference type="SAM" id="SignalP"/>
    </source>
</evidence>
<protein>
    <submittedName>
        <fullName evidence="2">Lipocalin</fullName>
    </submittedName>
</protein>
<organism evidence="2">
    <name type="scientific">Rhipicephalus appendiculatus</name>
    <name type="common">Brown ear tick</name>
    <dbReference type="NCBI Taxonomy" id="34631"/>
    <lineage>
        <taxon>Eukaryota</taxon>
        <taxon>Metazoa</taxon>
        <taxon>Ecdysozoa</taxon>
        <taxon>Arthropoda</taxon>
        <taxon>Chelicerata</taxon>
        <taxon>Arachnida</taxon>
        <taxon>Acari</taxon>
        <taxon>Parasitiformes</taxon>
        <taxon>Ixodida</taxon>
        <taxon>Ixodoidea</taxon>
        <taxon>Ixodidae</taxon>
        <taxon>Rhipicephalinae</taxon>
        <taxon>Rhipicephalus</taxon>
        <taxon>Rhipicephalus</taxon>
    </lineage>
</organism>
<dbReference type="EMBL" id="GEDV01001879">
    <property type="protein sequence ID" value="JAP86678.1"/>
    <property type="molecule type" value="Transcribed_RNA"/>
</dbReference>
<keyword evidence="1" id="KW-0732">Signal</keyword>
<evidence type="ECO:0000313" key="2">
    <source>
        <dbReference type="EMBL" id="JAP86678.1"/>
    </source>
</evidence>
<accession>A0A131Z6S4</accession>
<feature type="chain" id="PRO_5007286941" evidence="1">
    <location>
        <begin position="26"/>
        <end position="182"/>
    </location>
</feature>
<feature type="signal peptide" evidence="1">
    <location>
        <begin position="1"/>
        <end position="25"/>
    </location>
</feature>
<dbReference type="AlphaFoldDB" id="A0A131Z6S4"/>
<proteinExistence type="predicted"/>
<name>A0A131Z6S4_RHIAP</name>